<evidence type="ECO:0000313" key="2">
    <source>
        <dbReference type="EMBL" id="MBB5744657.1"/>
    </source>
</evidence>
<feature type="compositionally biased region" description="Basic and acidic residues" evidence="1">
    <location>
        <begin position="43"/>
        <end position="52"/>
    </location>
</feature>
<feature type="compositionally biased region" description="Basic and acidic residues" evidence="1">
    <location>
        <begin position="21"/>
        <end position="36"/>
    </location>
</feature>
<feature type="region of interest" description="Disordered" evidence="1">
    <location>
        <begin position="21"/>
        <end position="52"/>
    </location>
</feature>
<dbReference type="Proteomes" id="UP000545037">
    <property type="component" value="Unassembled WGS sequence"/>
</dbReference>
<dbReference type="AlphaFoldDB" id="A0A7W9FCX2"/>
<sequence length="52" mass="5992">MNQSDKPQADKFRDMARELEADEDPAHFERVARHIVDAPIPPKEAKPTHKRA</sequence>
<name>A0A7W9FCX2_9CAUL</name>
<dbReference type="EMBL" id="JACHOR010000001">
    <property type="protein sequence ID" value="MBB5744657.1"/>
    <property type="molecule type" value="Genomic_DNA"/>
</dbReference>
<evidence type="ECO:0000256" key="1">
    <source>
        <dbReference type="SAM" id="MobiDB-lite"/>
    </source>
</evidence>
<accession>A0A7W9FCX2</accession>
<comment type="caution">
    <text evidence="2">The sequence shown here is derived from an EMBL/GenBank/DDBJ whole genome shotgun (WGS) entry which is preliminary data.</text>
</comment>
<evidence type="ECO:0000313" key="3">
    <source>
        <dbReference type="Proteomes" id="UP000545037"/>
    </source>
</evidence>
<reference evidence="2 3" key="1">
    <citation type="submission" date="2020-08" db="EMBL/GenBank/DDBJ databases">
        <title>Genomic Encyclopedia of Type Strains, Phase IV (KMG-IV): sequencing the most valuable type-strain genomes for metagenomic binning, comparative biology and taxonomic classification.</title>
        <authorList>
            <person name="Goeker M."/>
        </authorList>
    </citation>
    <scope>NUCLEOTIDE SEQUENCE [LARGE SCALE GENOMIC DNA]</scope>
    <source>
        <strain evidence="2 3">DSM 4737</strain>
    </source>
</reference>
<gene>
    <name evidence="2" type="ORF">GGR13_000229</name>
</gene>
<protein>
    <submittedName>
        <fullName evidence="2">Uncharacterized protein</fullName>
    </submittedName>
</protein>
<proteinExistence type="predicted"/>
<organism evidence="2 3">
    <name type="scientific">Brevundimonas variabilis</name>
    <dbReference type="NCBI Taxonomy" id="74312"/>
    <lineage>
        <taxon>Bacteria</taxon>
        <taxon>Pseudomonadati</taxon>
        <taxon>Pseudomonadota</taxon>
        <taxon>Alphaproteobacteria</taxon>
        <taxon>Caulobacterales</taxon>
        <taxon>Caulobacteraceae</taxon>
        <taxon>Brevundimonas</taxon>
    </lineage>
</organism>
<keyword evidence="3" id="KW-1185">Reference proteome</keyword>